<dbReference type="CDD" id="cd00609">
    <property type="entry name" value="AAT_like"/>
    <property type="match status" value="1"/>
</dbReference>
<name>A0ABW5D9V6_9BACT</name>
<dbReference type="InterPro" id="IPR015421">
    <property type="entry name" value="PyrdxlP-dep_Trfase_major"/>
</dbReference>
<dbReference type="Gene3D" id="3.90.1150.10">
    <property type="entry name" value="Aspartate Aminotransferase, domain 1"/>
    <property type="match status" value="1"/>
</dbReference>
<dbReference type="InterPro" id="IPR036388">
    <property type="entry name" value="WH-like_DNA-bd_sf"/>
</dbReference>
<reference evidence="8" key="1">
    <citation type="journal article" date="2019" name="Int. J. Syst. Evol. Microbiol.">
        <title>The Global Catalogue of Microorganisms (GCM) 10K type strain sequencing project: providing services to taxonomists for standard genome sequencing and annotation.</title>
        <authorList>
            <consortium name="The Broad Institute Genomics Platform"/>
            <consortium name="The Broad Institute Genome Sequencing Center for Infectious Disease"/>
            <person name="Wu L."/>
            <person name="Ma J."/>
        </authorList>
    </citation>
    <scope>NUCLEOTIDE SEQUENCE [LARGE SCALE GENOMIC DNA]</scope>
    <source>
        <strain evidence="8">CGMCC 4.7106</strain>
    </source>
</reference>
<keyword evidence="7" id="KW-0808">Transferase</keyword>
<dbReference type="InterPro" id="IPR000524">
    <property type="entry name" value="Tscrpt_reg_HTH_GntR"/>
</dbReference>
<dbReference type="CDD" id="cd07377">
    <property type="entry name" value="WHTH_GntR"/>
    <property type="match status" value="1"/>
</dbReference>
<dbReference type="InterPro" id="IPR051446">
    <property type="entry name" value="HTH_trans_reg/aminotransferase"/>
</dbReference>
<keyword evidence="7" id="KW-0032">Aminotransferase</keyword>
<dbReference type="InterPro" id="IPR004839">
    <property type="entry name" value="Aminotransferase_I/II_large"/>
</dbReference>
<dbReference type="InterPro" id="IPR015422">
    <property type="entry name" value="PyrdxlP-dep_Trfase_small"/>
</dbReference>
<evidence type="ECO:0000256" key="4">
    <source>
        <dbReference type="ARBA" id="ARBA00023125"/>
    </source>
</evidence>
<comment type="caution">
    <text evidence="7">The sequence shown here is derived from an EMBL/GenBank/DDBJ whole genome shotgun (WGS) entry which is preliminary data.</text>
</comment>
<dbReference type="Gene3D" id="1.10.10.10">
    <property type="entry name" value="Winged helix-like DNA-binding domain superfamily/Winged helix DNA-binding domain"/>
    <property type="match status" value="1"/>
</dbReference>
<dbReference type="SUPFAM" id="SSF46785">
    <property type="entry name" value="Winged helix' DNA-binding domain"/>
    <property type="match status" value="1"/>
</dbReference>
<keyword evidence="2" id="KW-0663">Pyridoxal phosphate</keyword>
<dbReference type="PANTHER" id="PTHR46577">
    <property type="entry name" value="HTH-TYPE TRANSCRIPTIONAL REGULATORY PROTEIN GABR"/>
    <property type="match status" value="1"/>
</dbReference>
<dbReference type="PROSITE" id="PS50949">
    <property type="entry name" value="HTH_GNTR"/>
    <property type="match status" value="1"/>
</dbReference>
<dbReference type="Gene3D" id="3.40.640.10">
    <property type="entry name" value="Type I PLP-dependent aspartate aminotransferase-like (Major domain)"/>
    <property type="match status" value="1"/>
</dbReference>
<keyword evidence="3" id="KW-0805">Transcription regulation</keyword>
<protein>
    <submittedName>
        <fullName evidence="7">PLP-dependent aminotransferase family protein</fullName>
    </submittedName>
</protein>
<keyword evidence="8" id="KW-1185">Reference proteome</keyword>
<proteinExistence type="inferred from homology"/>
<evidence type="ECO:0000256" key="5">
    <source>
        <dbReference type="ARBA" id="ARBA00023163"/>
    </source>
</evidence>
<dbReference type="GO" id="GO:0008483">
    <property type="term" value="F:transaminase activity"/>
    <property type="evidence" value="ECO:0007669"/>
    <property type="project" value="UniProtKB-KW"/>
</dbReference>
<dbReference type="SMART" id="SM00345">
    <property type="entry name" value="HTH_GNTR"/>
    <property type="match status" value="1"/>
</dbReference>
<evidence type="ECO:0000313" key="8">
    <source>
        <dbReference type="Proteomes" id="UP001597375"/>
    </source>
</evidence>
<dbReference type="Pfam" id="PF00392">
    <property type="entry name" value="GntR"/>
    <property type="match status" value="1"/>
</dbReference>
<gene>
    <name evidence="7" type="ORF">ACFSSA_11365</name>
</gene>
<evidence type="ECO:0000313" key="7">
    <source>
        <dbReference type="EMBL" id="MFD2257274.1"/>
    </source>
</evidence>
<keyword evidence="4" id="KW-0238">DNA-binding</keyword>
<dbReference type="InterPro" id="IPR015424">
    <property type="entry name" value="PyrdxlP-dep_Trfase"/>
</dbReference>
<comment type="similarity">
    <text evidence="1">In the C-terminal section; belongs to the class-I pyridoxal-phosphate-dependent aminotransferase family.</text>
</comment>
<dbReference type="RefSeq" id="WP_386820561.1">
    <property type="nucleotide sequence ID" value="NZ_JBHUIT010000025.1"/>
</dbReference>
<keyword evidence="5" id="KW-0804">Transcription</keyword>
<dbReference type="Pfam" id="PF00155">
    <property type="entry name" value="Aminotran_1_2"/>
    <property type="match status" value="1"/>
</dbReference>
<dbReference type="SUPFAM" id="SSF53383">
    <property type="entry name" value="PLP-dependent transferases"/>
    <property type="match status" value="1"/>
</dbReference>
<dbReference type="InterPro" id="IPR036390">
    <property type="entry name" value="WH_DNA-bd_sf"/>
</dbReference>
<evidence type="ECO:0000256" key="3">
    <source>
        <dbReference type="ARBA" id="ARBA00023015"/>
    </source>
</evidence>
<dbReference type="PANTHER" id="PTHR46577:SF2">
    <property type="entry name" value="TRANSCRIPTIONAL REGULATORY PROTEIN"/>
    <property type="match status" value="1"/>
</dbReference>
<accession>A0ABW5D9V6</accession>
<feature type="domain" description="HTH gntR-type" evidence="6">
    <location>
        <begin position="5"/>
        <end position="73"/>
    </location>
</feature>
<dbReference type="EMBL" id="JBHUIT010000025">
    <property type="protein sequence ID" value="MFD2257274.1"/>
    <property type="molecule type" value="Genomic_DNA"/>
</dbReference>
<dbReference type="Proteomes" id="UP001597375">
    <property type="component" value="Unassembled WGS sequence"/>
</dbReference>
<evidence type="ECO:0000256" key="1">
    <source>
        <dbReference type="ARBA" id="ARBA00005384"/>
    </source>
</evidence>
<sequence length="475" mass="51827">MIAKPTLYQELSNRLAELIRSGTFSAGDRFPSVRRTSVEHRVSITTVMEAYRRLEDEGLIEARPRSGYYVKPPVLSESSFPQTPKSIRRPIEISSSSILDTVMSAVADPNVVPFGAAVPGSDIIPTAKLASISNSVIRRYGAESFSQTFPPGRRELRVALSRRLLSAGLKASPDEIITTQGATEAVLLSLLATCKAGDLVAIETPTFFGLLSIVQSLGLKVIELPVDPRDGVVIEALKLALSSHKIKACLLQPNYQNPIGSVMNIDAKKRLAALAEEHNFTIIEDDLYGDLAHDGHRPPSLACFGKNVIHCGAISKTITPGLRVGWMVPGKYYDAIHELKTIRCPSSSTTSELIIAEFLEAGGYDSHLRRVRRLYATQCAKMRQAVIEHFPDTCRVNQPAGGFVLWVEMEPAFNSERFAALAFEQGISLVPGSLFSPSCGLKNCFRLSCGFAFDERTMKAISTLGELAKQVSSEE</sequence>
<organism evidence="7 8">
    <name type="scientific">Luteolibacter algae</name>
    <dbReference type="NCBI Taxonomy" id="454151"/>
    <lineage>
        <taxon>Bacteria</taxon>
        <taxon>Pseudomonadati</taxon>
        <taxon>Verrucomicrobiota</taxon>
        <taxon>Verrucomicrobiia</taxon>
        <taxon>Verrucomicrobiales</taxon>
        <taxon>Verrucomicrobiaceae</taxon>
        <taxon>Luteolibacter</taxon>
    </lineage>
</organism>
<evidence type="ECO:0000256" key="2">
    <source>
        <dbReference type="ARBA" id="ARBA00022898"/>
    </source>
</evidence>
<evidence type="ECO:0000259" key="6">
    <source>
        <dbReference type="PROSITE" id="PS50949"/>
    </source>
</evidence>